<reference evidence="2 3" key="1">
    <citation type="submission" date="2019-05" db="EMBL/GenBank/DDBJ databases">
        <authorList>
            <person name="Zhang J.-Y."/>
            <person name="Feg X."/>
            <person name="Du Z.-J."/>
        </authorList>
    </citation>
    <scope>NUCLEOTIDE SEQUENCE [LARGE SCALE GENOMIC DNA]</scope>
    <source>
        <strain evidence="2 3">RZ26</strain>
    </source>
</reference>
<evidence type="ECO:0000313" key="3">
    <source>
        <dbReference type="Proteomes" id="UP000310314"/>
    </source>
</evidence>
<dbReference type="Proteomes" id="UP000310314">
    <property type="component" value="Unassembled WGS sequence"/>
</dbReference>
<gene>
    <name evidence="2" type="ORF">FEE95_11800</name>
</gene>
<dbReference type="RefSeq" id="WP_138658150.1">
    <property type="nucleotide sequence ID" value="NZ_VATY01000002.1"/>
</dbReference>
<comment type="caution">
    <text evidence="2">The sequence shown here is derived from an EMBL/GenBank/DDBJ whole genome shotgun (WGS) entry which is preliminary data.</text>
</comment>
<dbReference type="EMBL" id="VATY01000002">
    <property type="protein sequence ID" value="TMM57168.1"/>
    <property type="molecule type" value="Genomic_DNA"/>
</dbReference>
<evidence type="ECO:0000256" key="1">
    <source>
        <dbReference type="SAM" id="Phobius"/>
    </source>
</evidence>
<evidence type="ECO:0000313" key="2">
    <source>
        <dbReference type="EMBL" id="TMM57168.1"/>
    </source>
</evidence>
<dbReference type="OrthoDB" id="638548at2"/>
<keyword evidence="1" id="KW-1133">Transmembrane helix</keyword>
<keyword evidence="1" id="KW-0472">Membrane</keyword>
<feature type="transmembrane region" description="Helical" evidence="1">
    <location>
        <begin position="32"/>
        <end position="55"/>
    </location>
</feature>
<protein>
    <submittedName>
        <fullName evidence="2">Uncharacterized protein</fullName>
    </submittedName>
</protein>
<proteinExistence type="predicted"/>
<keyword evidence="1" id="KW-0812">Transmembrane</keyword>
<dbReference type="AlphaFoldDB" id="A0A5S3PW02"/>
<accession>A0A5S3PW02</accession>
<keyword evidence="3" id="KW-1185">Reference proteome</keyword>
<name>A0A5S3PW02_9FLAO</name>
<feature type="transmembrane region" description="Helical" evidence="1">
    <location>
        <begin position="6"/>
        <end position="25"/>
    </location>
</feature>
<sequence>MNSLILPFGLIIFIQAIIFLLLWKFGKINWNVWGPIVQFSGLSLAAIGFMINSYYGQEGKKPENIDKNLKAINTENTLKSIINYRDSDGLYSYLSNLESYCQSGITNEQLDKLDSFIINDFDDLLKKIGWSEELEKTTEVFSVIYSKTESTHFHDFILKTLQGNNKFDEELELAFVEQTFNNYYPRREYPNATDDLIEALTLSFNMEATAESPEIPINLFQSFIANLKSIKAIAHSKLVNNKDFVENLVKIGIVKELALKYTTEHKTSSIIPNLSGDKVSLLQKKITGQK</sequence>
<organism evidence="2 3">
    <name type="scientific">Maribacter algarum</name>
    <name type="common">ex Zhang et al. 2020</name>
    <dbReference type="NCBI Taxonomy" id="2578118"/>
    <lineage>
        <taxon>Bacteria</taxon>
        <taxon>Pseudomonadati</taxon>
        <taxon>Bacteroidota</taxon>
        <taxon>Flavobacteriia</taxon>
        <taxon>Flavobacteriales</taxon>
        <taxon>Flavobacteriaceae</taxon>
        <taxon>Maribacter</taxon>
    </lineage>
</organism>